<dbReference type="EMBL" id="CM039430">
    <property type="protein sequence ID" value="KAI4346154.1"/>
    <property type="molecule type" value="Genomic_DNA"/>
</dbReference>
<dbReference type="Proteomes" id="UP000828941">
    <property type="component" value="Chromosome 5"/>
</dbReference>
<gene>
    <name evidence="1" type="ORF">L6164_013227</name>
</gene>
<comment type="caution">
    <text evidence="1">The sequence shown here is derived from an EMBL/GenBank/DDBJ whole genome shotgun (WGS) entry which is preliminary data.</text>
</comment>
<name>A0ACB9PBE6_BAUVA</name>
<evidence type="ECO:0000313" key="2">
    <source>
        <dbReference type="Proteomes" id="UP000828941"/>
    </source>
</evidence>
<sequence length="97" mass="11047">MENVEAHRLDVADYFRDPPQWLLQREPTCKIAALPASDRIVACQLISGMLGNLTFSIEMDGMGKFAWAWHFQLSMEAWTTTADFCQCAYVKNNKMVA</sequence>
<accession>A0ACB9PBE6</accession>
<protein>
    <submittedName>
        <fullName evidence="1">Uncharacterized protein</fullName>
    </submittedName>
</protein>
<evidence type="ECO:0000313" key="1">
    <source>
        <dbReference type="EMBL" id="KAI4346154.1"/>
    </source>
</evidence>
<reference evidence="1 2" key="1">
    <citation type="journal article" date="2022" name="DNA Res.">
        <title>Chromosomal-level genome assembly of the orchid tree Bauhinia variegata (Leguminosae; Cercidoideae) supports the allotetraploid origin hypothesis of Bauhinia.</title>
        <authorList>
            <person name="Zhong Y."/>
            <person name="Chen Y."/>
            <person name="Zheng D."/>
            <person name="Pang J."/>
            <person name="Liu Y."/>
            <person name="Luo S."/>
            <person name="Meng S."/>
            <person name="Qian L."/>
            <person name="Wei D."/>
            <person name="Dai S."/>
            <person name="Zhou R."/>
        </authorList>
    </citation>
    <scope>NUCLEOTIDE SEQUENCE [LARGE SCALE GENOMIC DNA]</scope>
    <source>
        <strain evidence="1">BV-YZ2020</strain>
    </source>
</reference>
<proteinExistence type="predicted"/>
<keyword evidence="2" id="KW-1185">Reference proteome</keyword>
<organism evidence="1 2">
    <name type="scientific">Bauhinia variegata</name>
    <name type="common">Purple orchid tree</name>
    <name type="synonym">Phanera variegata</name>
    <dbReference type="NCBI Taxonomy" id="167791"/>
    <lineage>
        <taxon>Eukaryota</taxon>
        <taxon>Viridiplantae</taxon>
        <taxon>Streptophyta</taxon>
        <taxon>Embryophyta</taxon>
        <taxon>Tracheophyta</taxon>
        <taxon>Spermatophyta</taxon>
        <taxon>Magnoliopsida</taxon>
        <taxon>eudicotyledons</taxon>
        <taxon>Gunneridae</taxon>
        <taxon>Pentapetalae</taxon>
        <taxon>rosids</taxon>
        <taxon>fabids</taxon>
        <taxon>Fabales</taxon>
        <taxon>Fabaceae</taxon>
        <taxon>Cercidoideae</taxon>
        <taxon>Cercideae</taxon>
        <taxon>Bauhiniinae</taxon>
        <taxon>Bauhinia</taxon>
    </lineage>
</organism>